<protein>
    <submittedName>
        <fullName evidence="2">Uncharacterized protein</fullName>
    </submittedName>
</protein>
<dbReference type="EMBL" id="DS113518">
    <property type="protein sequence ID" value="EAY03006.1"/>
    <property type="molecule type" value="Genomic_DNA"/>
</dbReference>
<dbReference type="SMR" id="A2EWH9"/>
<organism evidence="2 3">
    <name type="scientific">Trichomonas vaginalis (strain ATCC PRA-98 / G3)</name>
    <dbReference type="NCBI Taxonomy" id="412133"/>
    <lineage>
        <taxon>Eukaryota</taxon>
        <taxon>Metamonada</taxon>
        <taxon>Parabasalia</taxon>
        <taxon>Trichomonadida</taxon>
        <taxon>Trichomonadidae</taxon>
        <taxon>Trichomonas</taxon>
    </lineage>
</organism>
<evidence type="ECO:0000313" key="2">
    <source>
        <dbReference type="EMBL" id="EAY03006.1"/>
    </source>
</evidence>
<keyword evidence="3" id="KW-1185">Reference proteome</keyword>
<accession>A2EWH9</accession>
<dbReference type="InParanoid" id="A2EWH9"/>
<dbReference type="KEGG" id="tva:4760846"/>
<feature type="coiled-coil region" evidence="1">
    <location>
        <begin position="200"/>
        <end position="237"/>
    </location>
</feature>
<dbReference type="RefSeq" id="XP_001315229.1">
    <property type="nucleotide sequence ID" value="XM_001315194.1"/>
</dbReference>
<dbReference type="Proteomes" id="UP000001542">
    <property type="component" value="Unassembled WGS sequence"/>
</dbReference>
<dbReference type="VEuPathDB" id="TrichDB:TVAGG3_0877270"/>
<reference evidence="2" key="2">
    <citation type="journal article" date="2007" name="Science">
        <title>Draft genome sequence of the sexually transmitted pathogen Trichomonas vaginalis.</title>
        <authorList>
            <person name="Carlton J.M."/>
            <person name="Hirt R.P."/>
            <person name="Silva J.C."/>
            <person name="Delcher A.L."/>
            <person name="Schatz M."/>
            <person name="Zhao Q."/>
            <person name="Wortman J.R."/>
            <person name="Bidwell S.L."/>
            <person name="Alsmark U.C.M."/>
            <person name="Besteiro S."/>
            <person name="Sicheritz-Ponten T."/>
            <person name="Noel C.J."/>
            <person name="Dacks J.B."/>
            <person name="Foster P.G."/>
            <person name="Simillion C."/>
            <person name="Van de Peer Y."/>
            <person name="Miranda-Saavedra D."/>
            <person name="Barton G.J."/>
            <person name="Westrop G.D."/>
            <person name="Mueller S."/>
            <person name="Dessi D."/>
            <person name="Fiori P.L."/>
            <person name="Ren Q."/>
            <person name="Paulsen I."/>
            <person name="Zhang H."/>
            <person name="Bastida-Corcuera F.D."/>
            <person name="Simoes-Barbosa A."/>
            <person name="Brown M.T."/>
            <person name="Hayes R.D."/>
            <person name="Mukherjee M."/>
            <person name="Okumura C.Y."/>
            <person name="Schneider R."/>
            <person name="Smith A.J."/>
            <person name="Vanacova S."/>
            <person name="Villalvazo M."/>
            <person name="Haas B.J."/>
            <person name="Pertea M."/>
            <person name="Feldblyum T.V."/>
            <person name="Utterback T.R."/>
            <person name="Shu C.L."/>
            <person name="Osoegawa K."/>
            <person name="de Jong P.J."/>
            <person name="Hrdy I."/>
            <person name="Horvathova L."/>
            <person name="Zubacova Z."/>
            <person name="Dolezal P."/>
            <person name="Malik S.B."/>
            <person name="Logsdon J.M. Jr."/>
            <person name="Henze K."/>
            <person name="Gupta A."/>
            <person name="Wang C.C."/>
            <person name="Dunne R.L."/>
            <person name="Upcroft J.A."/>
            <person name="Upcroft P."/>
            <person name="White O."/>
            <person name="Salzberg S.L."/>
            <person name="Tang P."/>
            <person name="Chiu C.-H."/>
            <person name="Lee Y.-S."/>
            <person name="Embley T.M."/>
            <person name="Coombs G.H."/>
            <person name="Mottram J.C."/>
            <person name="Tachezy J."/>
            <person name="Fraser-Liggett C.M."/>
            <person name="Johnson P.J."/>
        </authorList>
    </citation>
    <scope>NUCLEOTIDE SEQUENCE [LARGE SCALE GENOMIC DNA]</scope>
    <source>
        <strain evidence="2">G3</strain>
    </source>
</reference>
<dbReference type="AlphaFoldDB" id="A2EWH9"/>
<gene>
    <name evidence="2" type="ORF">TVAG_325780</name>
</gene>
<dbReference type="VEuPathDB" id="TrichDB:TVAG_325780"/>
<evidence type="ECO:0000313" key="3">
    <source>
        <dbReference type="Proteomes" id="UP000001542"/>
    </source>
</evidence>
<proteinExistence type="predicted"/>
<reference evidence="2" key="1">
    <citation type="submission" date="2006-10" db="EMBL/GenBank/DDBJ databases">
        <authorList>
            <person name="Amadeo P."/>
            <person name="Zhao Q."/>
            <person name="Wortman J."/>
            <person name="Fraser-Liggett C."/>
            <person name="Carlton J."/>
        </authorList>
    </citation>
    <scope>NUCLEOTIDE SEQUENCE</scope>
    <source>
        <strain evidence="2">G3</strain>
    </source>
</reference>
<sequence length="243" mass="28810">MLDLTTKYNDVSSKSETLEDTYKKQRITLKESKRSRVFYDQLSDAKAYTKFFAKRLEKMKLDVEDSRDEIIFYIRKAKKKFAKYFMTVEKNQKEDLELYQNKLKKKVQAFKSIQSSVEVAKERNILILNLFQQHLTDVDNRVTLSKAKCDEIQQKIVKLVSLRSSNLMRDFLKELVIKSRMKEISNAFIQYCKSEEGTSLNYEDKEIQKLQNEIKALEEETNNAQRLELQNQVAMLDKELLEN</sequence>
<name>A2EWH9_TRIV3</name>
<keyword evidence="1" id="KW-0175">Coiled coil</keyword>
<evidence type="ECO:0000256" key="1">
    <source>
        <dbReference type="SAM" id="Coils"/>
    </source>
</evidence>